<keyword evidence="1" id="KW-1133">Transmembrane helix</keyword>
<sequence>MPAVAGTAGSFDDRIFEPGYVYWLFRPVSYLYDCILAFLNQNREQVTTGMTN</sequence>
<dbReference type="AlphaFoldDB" id="C7P0T5"/>
<evidence type="ECO:0000313" key="3">
    <source>
        <dbReference type="Proteomes" id="UP000001746"/>
    </source>
</evidence>
<gene>
    <name evidence="2" type="ordered locus">Hmuk_0938</name>
</gene>
<keyword evidence="3" id="KW-1185">Reference proteome</keyword>
<dbReference type="KEGG" id="hmu:Hmuk_0938"/>
<name>C7P0T5_HALMD</name>
<organism evidence="2 3">
    <name type="scientific">Halomicrobium mukohataei (strain ATCC 700874 / DSM 12286 / JCM 9738 / NCIMB 13541)</name>
    <name type="common">Haloarcula mukohataei</name>
    <dbReference type="NCBI Taxonomy" id="485914"/>
    <lineage>
        <taxon>Archaea</taxon>
        <taxon>Methanobacteriati</taxon>
        <taxon>Methanobacteriota</taxon>
        <taxon>Stenosarchaea group</taxon>
        <taxon>Halobacteria</taxon>
        <taxon>Halobacteriales</taxon>
        <taxon>Haloarculaceae</taxon>
        <taxon>Halomicrobium</taxon>
    </lineage>
</organism>
<reference evidence="2 3" key="1">
    <citation type="journal article" date="2009" name="Stand. Genomic Sci.">
        <title>Complete genome sequence of Halomicrobium mukohataei type strain (arg-2).</title>
        <authorList>
            <person name="Tindall B.J."/>
            <person name="Schneider S."/>
            <person name="Lapidus A."/>
            <person name="Copeland A."/>
            <person name="Glavina Del Rio T."/>
            <person name="Nolan M."/>
            <person name="Lucas S."/>
            <person name="Chen F."/>
            <person name="Tice H."/>
            <person name="Cheng J.F."/>
            <person name="Saunders E."/>
            <person name="Bruce D."/>
            <person name="Goodwin L."/>
            <person name="Pitluck S."/>
            <person name="Mikhailova N."/>
            <person name="Pati A."/>
            <person name="Ivanova N."/>
            <person name="Mavrommatis K."/>
            <person name="Chen A."/>
            <person name="Palaniappan K."/>
            <person name="Chain P."/>
            <person name="Land M."/>
            <person name="Hauser L."/>
            <person name="Chang Y.J."/>
            <person name="Jeffries C.D."/>
            <person name="Brettin T."/>
            <person name="Han C."/>
            <person name="Rohde M."/>
            <person name="Goker M."/>
            <person name="Bristow J."/>
            <person name="Eisen J.A."/>
            <person name="Markowitz V."/>
            <person name="Hugenholtz P."/>
            <person name="Klenk H.P."/>
            <person name="Kyrpides N.C."/>
            <person name="Detter J.C."/>
        </authorList>
    </citation>
    <scope>NUCLEOTIDE SEQUENCE [LARGE SCALE GENOMIC DNA]</scope>
    <source>
        <strain evidence="3">ATCC 700874 / DSM 12286 / JCM 9738 / NCIMB 13541</strain>
    </source>
</reference>
<evidence type="ECO:0000313" key="2">
    <source>
        <dbReference type="EMBL" id="ACV47067.1"/>
    </source>
</evidence>
<keyword evidence="1" id="KW-0472">Membrane</keyword>
<evidence type="ECO:0000256" key="1">
    <source>
        <dbReference type="SAM" id="Phobius"/>
    </source>
</evidence>
<dbReference type="STRING" id="485914.Hmuk_0938"/>
<dbReference type="HOGENOM" id="CLU_3075217_0_0_2"/>
<keyword evidence="1" id="KW-0812">Transmembrane</keyword>
<accession>C7P0T5</accession>
<proteinExistence type="predicted"/>
<feature type="transmembrane region" description="Helical" evidence="1">
    <location>
        <begin position="20"/>
        <end position="39"/>
    </location>
</feature>
<dbReference type="EMBL" id="CP001688">
    <property type="protein sequence ID" value="ACV47067.1"/>
    <property type="molecule type" value="Genomic_DNA"/>
</dbReference>
<protein>
    <submittedName>
        <fullName evidence="2">Uncharacterized protein</fullName>
    </submittedName>
</protein>
<dbReference type="Proteomes" id="UP000001746">
    <property type="component" value="Chromosome"/>
</dbReference>